<evidence type="ECO:0000256" key="1">
    <source>
        <dbReference type="SAM" id="Phobius"/>
    </source>
</evidence>
<evidence type="ECO:0000313" key="3">
    <source>
        <dbReference type="Proteomes" id="UP000886818"/>
    </source>
</evidence>
<proteinExistence type="predicted"/>
<dbReference type="Proteomes" id="UP000886818">
    <property type="component" value="Chromosome"/>
</dbReference>
<reference evidence="2" key="1">
    <citation type="submission" date="2021-07" db="EMBL/GenBank/DDBJ databases">
        <title>Complete genome sequence of Crassaminicella sp. 143-21, isolated from a deep-sea hydrothermal vent.</title>
        <authorList>
            <person name="Li X."/>
        </authorList>
    </citation>
    <scope>NUCLEOTIDE SEQUENCE</scope>
    <source>
        <strain evidence="2">143-21</strain>
    </source>
</reference>
<evidence type="ECO:0000313" key="2">
    <source>
        <dbReference type="EMBL" id="QXM06454.1"/>
    </source>
</evidence>
<protein>
    <submittedName>
        <fullName evidence="2">Uncharacterized protein</fullName>
    </submittedName>
</protein>
<organism evidence="2 3">
    <name type="scientific">Crassaminicella indica</name>
    <dbReference type="NCBI Taxonomy" id="2855394"/>
    <lineage>
        <taxon>Bacteria</taxon>
        <taxon>Bacillati</taxon>
        <taxon>Bacillota</taxon>
        <taxon>Clostridia</taxon>
        <taxon>Eubacteriales</taxon>
        <taxon>Clostridiaceae</taxon>
        <taxon>Crassaminicella</taxon>
    </lineage>
</organism>
<feature type="transmembrane region" description="Helical" evidence="1">
    <location>
        <begin position="7"/>
        <end position="25"/>
    </location>
</feature>
<keyword evidence="1" id="KW-0472">Membrane</keyword>
<keyword evidence="1" id="KW-1133">Transmembrane helix</keyword>
<keyword evidence="3" id="KW-1185">Reference proteome</keyword>
<keyword evidence="1" id="KW-0812">Transmembrane</keyword>
<dbReference type="EMBL" id="CP078093">
    <property type="protein sequence ID" value="QXM06454.1"/>
    <property type="molecule type" value="Genomic_DNA"/>
</dbReference>
<gene>
    <name evidence="2" type="ORF">KVH43_01385</name>
</gene>
<sequence>MKKAHKAIIYIILCVIIYVIGGYYGQMVINGYCGLKDRMYNDFEAFGVELENFNDELSNILVLKEHRFNKEKVFINKNIVWNFHLSNCDARSIGKVRYHGDYECDWMYYDVNDVIQNILYDGKITPSEEKYLKNLYDYTDHLIKEYRIIVKDVRSKWDYENKKKLKKRIVDIYNDYSKNAQDLLESKQYSFLKIYKGDFKDLDVEKAKGYCKEVFSKIVPDQTLKYQEEDDMIQEEYIFKTYEEGNSYKDTFAVKKDKPDVDYYVTYNKKTNKIVIIATGWRVSTTKKYTQDELDQIAKNIMMKFNKEPYCCKKKGKYDEKGNLVYMKYSYMEKNNDVYDAMKAINIELKADGRLSEFEIIYPRERKFILPTITKEEILGKINQEATIKDCIIRRNNKGEAEYVVYLIYKDTLYEAVFNGEYGNLMSYVRDKKNDYLK</sequence>
<name>A0ABX8RBL7_9CLOT</name>
<dbReference type="RefSeq" id="WP_218283150.1">
    <property type="nucleotide sequence ID" value="NZ_CP078093.1"/>
</dbReference>
<accession>A0ABX8RBL7</accession>